<dbReference type="Gene3D" id="1.25.40.20">
    <property type="entry name" value="Ankyrin repeat-containing domain"/>
    <property type="match status" value="3"/>
</dbReference>
<name>A0ABR1RHX8_9PEZI</name>
<feature type="compositionally biased region" description="Low complexity" evidence="2">
    <location>
        <begin position="1903"/>
        <end position="1916"/>
    </location>
</feature>
<evidence type="ECO:0000313" key="5">
    <source>
        <dbReference type="EMBL" id="KAK8012866.1"/>
    </source>
</evidence>
<dbReference type="Pfam" id="PF00023">
    <property type="entry name" value="Ank"/>
    <property type="match status" value="1"/>
</dbReference>
<feature type="region of interest" description="Disordered" evidence="2">
    <location>
        <begin position="1902"/>
        <end position="1951"/>
    </location>
</feature>
<dbReference type="Pfam" id="PF06985">
    <property type="entry name" value="HET"/>
    <property type="match status" value="2"/>
</dbReference>
<dbReference type="PANTHER" id="PTHR33112:SF13">
    <property type="entry name" value="HETEROKARYON INCOMPATIBILITY DOMAIN-CONTAINING PROTEIN"/>
    <property type="match status" value="1"/>
</dbReference>
<organism evidence="5 6">
    <name type="scientific">Apiospora marii</name>
    <dbReference type="NCBI Taxonomy" id="335849"/>
    <lineage>
        <taxon>Eukaryota</taxon>
        <taxon>Fungi</taxon>
        <taxon>Dikarya</taxon>
        <taxon>Ascomycota</taxon>
        <taxon>Pezizomycotina</taxon>
        <taxon>Sordariomycetes</taxon>
        <taxon>Xylariomycetidae</taxon>
        <taxon>Amphisphaeriales</taxon>
        <taxon>Apiosporaceae</taxon>
        <taxon>Apiospora</taxon>
    </lineage>
</organism>
<keyword evidence="6" id="KW-1185">Reference proteome</keyword>
<feature type="repeat" description="ANK" evidence="1">
    <location>
        <begin position="1781"/>
        <end position="1813"/>
    </location>
</feature>
<dbReference type="PROSITE" id="PS50088">
    <property type="entry name" value="ANK_REPEAT"/>
    <property type="match status" value="2"/>
</dbReference>
<feature type="region of interest" description="Disordered" evidence="2">
    <location>
        <begin position="545"/>
        <end position="567"/>
    </location>
</feature>
<dbReference type="SUPFAM" id="SSF48403">
    <property type="entry name" value="Ankyrin repeat"/>
    <property type="match status" value="2"/>
</dbReference>
<dbReference type="InterPro" id="IPR010730">
    <property type="entry name" value="HET"/>
</dbReference>
<dbReference type="EMBL" id="JAQQWI010000015">
    <property type="protein sequence ID" value="KAK8012866.1"/>
    <property type="molecule type" value="Genomic_DNA"/>
</dbReference>
<evidence type="ECO:0000256" key="1">
    <source>
        <dbReference type="PROSITE-ProRule" id="PRU00023"/>
    </source>
</evidence>
<dbReference type="PROSITE" id="PS50297">
    <property type="entry name" value="ANK_REP_REGION"/>
    <property type="match status" value="2"/>
</dbReference>
<feature type="domain" description="Heterokaryon incompatibility" evidence="3">
    <location>
        <begin position="2174"/>
        <end position="2270"/>
    </location>
</feature>
<evidence type="ECO:0000259" key="4">
    <source>
        <dbReference type="Pfam" id="PF14420"/>
    </source>
</evidence>
<dbReference type="Pfam" id="PF14420">
    <property type="entry name" value="Clr5"/>
    <property type="match status" value="1"/>
</dbReference>
<evidence type="ECO:0000313" key="6">
    <source>
        <dbReference type="Proteomes" id="UP001396898"/>
    </source>
</evidence>
<evidence type="ECO:0008006" key="7">
    <source>
        <dbReference type="Google" id="ProtNLM"/>
    </source>
</evidence>
<sequence>MEETSPLEWISHLRLLSRANTADTTTPRNWALLLQDIDELRELGVLPYLLLDELRDNFDRLELAREQCIANGDLLDGIVVPISYWLHTCLSSHLVCHRHLEAWPELPRRVIDLAGFGFSLPPVSQRNDLRILDGREKRGAYAALSYRWPIGLQGYKILSRSSEAKLSESFSVEDVFPVIRDACVLTSRLGIRYLWVDSLCIMQGHKGDWHIEADKMDMVYSNAIFTIASIDGTRLVDSCHRRPFLQKPPKNPKQEKDISLSEMFGKARRGSEPTTISNPENIWGRLLKTNNFPSRPNGELDERGWTFQEKLLSQRIVNITKDGVFWDCLERSACDRRPLGLLGDFSPGFRDNDDRAWKRLLLSKLTSEGITPPTSWYWLWRRAVQDYTQRSLTNMGDRMIALNGIARRFASHGRDEYILGLWKNDLLRSLIWFVELGTDEKHSNASHNKNTQGNPIIAPSWSWVSVPYPVKYRLWHPFEYFIEKKHELTKYLARCYSTMLVKYENYSFDVFFGRLTLNGPTTKALLFDGTIFVRRDDTILRQDNTAAESQKDPAHMCEPSSWDTSQNDPIGIEPRGHTPRESYSNAFAGPIPKPGPVSLLHRLSETKSESKFLQIESTTPSASRPHPSREMSIDEYMFGLVRKRPKSSKPRLETRPTAASHMPGSDIRSGTVSMTEDLKASDNKGKSVVRTAHHEEQLEAEIEVQENGPKPLESINAGDLRLDQRKTHHEREFAETPFLYDRAKDANRRGLQVQMVTLFALLEAGYLPNLQARYYLVLRQAAPPIEQWMGHTDSGSNTAGHKDHINYQRIGICVFNVQDDIPVPEESETVNILQYLLHRSTLYAQGVPGADVSMAKPIRCAPELQDLTIWHRYEPQLRELYIVQNQTLRQVKESMETQHNWPVFKLATYELVLRDELRLVKNLTKDDWHAIQHHIEKRKRISKRSEVFIYGQLLDQKRITKAMSRYRHSVEIGRAKPARTPVLRDSVRIHTPPLLSPRTLVPGGMAYAQTVTMAEASNSTTNEASPILPVSSRGPLSIQAILDIRSNAPFNQFAKRLQELGQSFIRPAQRRASSIAHSQQLVMDSVSSRRLPQPDPTTANHQALNTLERSFRNNTGQLNGLLETDEDLGVLPKACYVFSNNLNDFEVQRRFLEWVGLVAEMQLLRAFFSLKLPTVIAVWENSLDATYRFQDGKAFAILIEIGLAVDNGRLIRSRHATYFAMAIDLGSSDAMGTASRLMKAGVSPNSRFDRFCLSLIPEKRNHGDWIDHYWRCCALKQAAKNRDSEMLELLIAAGNCRCGKFDAMYGNILLRTVATRDPTTGRTPSLQCVNVITDAGMRVDFLPEASETTEFTTRSLGWPSCGKPELLVDRVFFSVGAADRDVYEAVASKSQWAQKSVTVSGIFLAAEAGTAQIKRYLVSAAIPQSTAKDALLQIALSEAADRDDLPVLVCLLQYGVDPNVNTLVAGLPEDERPLWSPIVRASTRWNIGALRLLLAHGADVGRYPLFRRAMQKTVKPGSDYSHLEKRRSLTVQSLLDAEAHIDIPAASLTLAALVPLRPYYPEGVNVFMNAHIRQWLDHIKGFKPDYALCDKLHQHGISFDRGVDGCNTLQTVLREGCNRSTVSYLIESGVQVHSFLSERFAQHFGDTTMLHDALLMAHVDRVEIVDLLLENGADIYATTSKGLSVLEASLMMPNLNIPYHMQRSKDNQQGSMDIFWKLVQRMGPLQASVVEFKRQSLLSYLIELEESDDSICAGLDTIADINNYGVLQGQGAKVNEPPARYGRTALQSAASLGNLGAVTMLLEHGADVNAKPGAQFCCILRSSEKLTHRHRAVDMAASLGHLDMVHLLVGAGGLSGNPGVTGLDGAIIAADKNGHNSIVEYLERHTGYLLSEVMYQAKTVPKSLASSDASTSSAGSERTDGERSCHCQPAAIDRETDGTGEEGYSPVEDIPDVHGAATTSRNLSMPLRFPVYTCTFTSPDSPRPETLHKQIVAPGAATIAVPDAKYSSQAGNGGDTNTDFPTERASGDPHPEDSMSRIAAGDVNTHELRQFPESFDQLKANNREWESYSEDDGVNRGECLSPMTRGILDWIEEIELDCIPNPWNLDLFKFPSQPSDDCLFNLARVRYWLDGCTSIHSRCGYYGDTVLPTRVLDVGPGTDSSIFLRESKGLCGRYICLSYCWGNSTFTKTTRDNIESHKQGIILESLPQTFQDTIHVARALNVRFLWIDALCIIQQDVDCADWKRECGNMANIYRNAYLTISATWANSPTLGLFPKPNWFRLEPIVVRVIHHLPKTPTPEESVHFPVLGRGGRTRSACWQHGYFTLVPPEMIWDCMSTHACECATADDEYYNASKSIFSQAMSNPTDTGPHSLHTVWRRMVEQYTPLQLTSPTDRLPAFSGLANEMQQGKDLEYLAGLWRDTLVSDMCWAVAMPEDQKPSPQAPRRLPTWSWTSVDAPVQYYEHIRTGSPRTQLAEVLDARCILEGPSATGPVKEGFIELECSLIPAFFEDGLLRTASFDFKRADFDAAYGDQPSGEYYVIPLCLEEQIPDFYPDPDPMICGIIVTQKNSQEMTRVGAFKQHSKELIGFEKQKVRIV</sequence>
<comment type="caution">
    <text evidence="5">The sequence shown here is derived from an EMBL/GenBank/DDBJ whole genome shotgun (WGS) entry which is preliminary data.</text>
</comment>
<dbReference type="SMART" id="SM00248">
    <property type="entry name" value="ANK"/>
    <property type="match status" value="7"/>
</dbReference>
<feature type="compositionally biased region" description="Polar residues" evidence="2">
    <location>
        <begin position="2006"/>
        <end position="2020"/>
    </location>
</feature>
<dbReference type="InterPro" id="IPR025676">
    <property type="entry name" value="Clr5_dom"/>
</dbReference>
<feature type="repeat" description="ANK" evidence="1">
    <location>
        <begin position="1645"/>
        <end position="1680"/>
    </location>
</feature>
<feature type="region of interest" description="Disordered" evidence="2">
    <location>
        <begin position="644"/>
        <end position="670"/>
    </location>
</feature>
<evidence type="ECO:0000256" key="2">
    <source>
        <dbReference type="SAM" id="MobiDB-lite"/>
    </source>
</evidence>
<gene>
    <name evidence="5" type="ORF">PG991_010241</name>
</gene>
<reference evidence="5 6" key="1">
    <citation type="submission" date="2023-01" db="EMBL/GenBank/DDBJ databases">
        <title>Analysis of 21 Apiospora genomes using comparative genomics revels a genus with tremendous synthesis potential of carbohydrate active enzymes and secondary metabolites.</title>
        <authorList>
            <person name="Sorensen T."/>
        </authorList>
    </citation>
    <scope>NUCLEOTIDE SEQUENCE [LARGE SCALE GENOMIC DNA]</scope>
    <source>
        <strain evidence="5 6">CBS 20057</strain>
    </source>
</reference>
<keyword evidence="1" id="KW-0040">ANK repeat</keyword>
<feature type="region of interest" description="Disordered" evidence="2">
    <location>
        <begin position="609"/>
        <end position="629"/>
    </location>
</feature>
<feature type="domain" description="Clr5" evidence="4">
    <location>
        <begin position="870"/>
        <end position="900"/>
    </location>
</feature>
<feature type="domain" description="Heterokaryon incompatibility" evidence="3">
    <location>
        <begin position="141"/>
        <end position="309"/>
    </location>
</feature>
<proteinExistence type="predicted"/>
<feature type="compositionally biased region" description="Basic and acidic residues" evidence="2">
    <location>
        <begin position="2021"/>
        <end position="2034"/>
    </location>
</feature>
<accession>A0ABR1RHX8</accession>
<feature type="region of interest" description="Disordered" evidence="2">
    <location>
        <begin position="2005"/>
        <end position="2034"/>
    </location>
</feature>
<protein>
    <recommendedName>
        <fullName evidence="7">Heterokaryon incompatibility domain-containing protein</fullName>
    </recommendedName>
</protein>
<dbReference type="InterPro" id="IPR036770">
    <property type="entry name" value="Ankyrin_rpt-contain_sf"/>
</dbReference>
<dbReference type="InterPro" id="IPR002110">
    <property type="entry name" value="Ankyrin_rpt"/>
</dbReference>
<dbReference type="PANTHER" id="PTHR33112">
    <property type="entry name" value="DOMAIN PROTEIN, PUTATIVE-RELATED"/>
    <property type="match status" value="1"/>
</dbReference>
<evidence type="ECO:0000259" key="3">
    <source>
        <dbReference type="Pfam" id="PF06985"/>
    </source>
</evidence>
<dbReference type="Proteomes" id="UP001396898">
    <property type="component" value="Unassembled WGS sequence"/>
</dbReference>